<keyword evidence="1" id="KW-0732">Signal</keyword>
<comment type="caution">
    <text evidence="2">The sequence shown here is derived from an EMBL/GenBank/DDBJ whole genome shotgun (WGS) entry which is preliminary data.</text>
</comment>
<reference evidence="2 3" key="1">
    <citation type="journal article" date="2019" name="BMC Genomics">
        <title>New insights from Opisthorchis felineus genome: update on genomics of the epidemiologically important liver flukes.</title>
        <authorList>
            <person name="Ershov N.I."/>
            <person name="Mordvinov V.A."/>
            <person name="Prokhortchouk E.B."/>
            <person name="Pakharukova M.Y."/>
            <person name="Gunbin K.V."/>
            <person name="Ustyantsev K."/>
            <person name="Genaev M.A."/>
            <person name="Blinov A.G."/>
            <person name="Mazur A."/>
            <person name="Boulygina E."/>
            <person name="Tsygankova S."/>
            <person name="Khrameeva E."/>
            <person name="Chekanov N."/>
            <person name="Fan G."/>
            <person name="Xiao A."/>
            <person name="Zhang H."/>
            <person name="Xu X."/>
            <person name="Yang H."/>
            <person name="Solovyev V."/>
            <person name="Lee S.M."/>
            <person name="Liu X."/>
            <person name="Afonnikov D.A."/>
            <person name="Skryabin K.G."/>
        </authorList>
    </citation>
    <scope>NUCLEOTIDE SEQUENCE [LARGE SCALE GENOMIC DNA]</scope>
    <source>
        <strain evidence="2">AK-0245</strain>
        <tissue evidence="2">Whole organism</tissue>
    </source>
</reference>
<evidence type="ECO:0000313" key="3">
    <source>
        <dbReference type="Proteomes" id="UP000308267"/>
    </source>
</evidence>
<protein>
    <submittedName>
        <fullName evidence="2">Uncharacterized protein</fullName>
    </submittedName>
</protein>
<dbReference type="EMBL" id="SJOL01001912">
    <property type="protein sequence ID" value="TGZ74349.1"/>
    <property type="molecule type" value="Genomic_DNA"/>
</dbReference>
<dbReference type="EMBL" id="SJOL01001912">
    <property type="protein sequence ID" value="TGZ74356.1"/>
    <property type="molecule type" value="Genomic_DNA"/>
</dbReference>
<dbReference type="PROSITE" id="PS51257">
    <property type="entry name" value="PROKAR_LIPOPROTEIN"/>
    <property type="match status" value="1"/>
</dbReference>
<organism evidence="2 3">
    <name type="scientific">Opisthorchis felineus</name>
    <dbReference type="NCBI Taxonomy" id="147828"/>
    <lineage>
        <taxon>Eukaryota</taxon>
        <taxon>Metazoa</taxon>
        <taxon>Spiralia</taxon>
        <taxon>Lophotrochozoa</taxon>
        <taxon>Platyhelminthes</taxon>
        <taxon>Trematoda</taxon>
        <taxon>Digenea</taxon>
        <taxon>Opisthorchiida</taxon>
        <taxon>Opisthorchiata</taxon>
        <taxon>Opisthorchiidae</taxon>
        <taxon>Opisthorchis</taxon>
    </lineage>
</organism>
<dbReference type="AlphaFoldDB" id="A0A4S2MCN5"/>
<sequence length="104" mass="11849">MTLARLSTGNLQMWQLFYLSVLLTSACSEMILEVQTTDDLSYEECILGCSHTGLPEDVICWVQCVLSAKNRCSGRCEDLTDRECEKQCIAKYGITLSYFRRKGY</sequence>
<gene>
    <name evidence="2" type="ORF">CRM22_000985</name>
</gene>
<evidence type="ECO:0000313" key="2">
    <source>
        <dbReference type="EMBL" id="TGZ74356.1"/>
    </source>
</evidence>
<proteinExistence type="predicted"/>
<feature type="chain" id="PRO_5036122004" evidence="1">
    <location>
        <begin position="29"/>
        <end position="104"/>
    </location>
</feature>
<keyword evidence="3" id="KW-1185">Reference proteome</keyword>
<feature type="signal peptide" evidence="1">
    <location>
        <begin position="1"/>
        <end position="28"/>
    </location>
</feature>
<dbReference type="EMBL" id="SJOL01001912">
    <property type="protein sequence ID" value="TGZ74357.1"/>
    <property type="molecule type" value="Genomic_DNA"/>
</dbReference>
<name>A0A4S2MCN5_OPIFE</name>
<dbReference type="Proteomes" id="UP000308267">
    <property type="component" value="Unassembled WGS sequence"/>
</dbReference>
<evidence type="ECO:0000256" key="1">
    <source>
        <dbReference type="SAM" id="SignalP"/>
    </source>
</evidence>
<accession>A0A4S2MCN5</accession>